<sequence length="588" mass="65448">MHDYLWQLHLKRHCTRDEFVRIFTEQPINRREGRDQRSGTSRSMPVRPTATFQTRMATAVCGLQSTGKPAKTLREHRRKVKDSKRRQAALLFLNNISLDGRPQCQLNDGNAEQKAAEEHRDGGSAVVPPPAESQAPVAQVTQPACGSSSSFPGVVSPTRPSLVMSPGPAGANVVGANEVFLDGGSAAETLTPDTPLSPVPAGHQPCSRVRSTPAALSPAPAGSSLDSRQRLRNVSGSPGPKVPKKVHFIKSMRQYDTRGCRIVLICAKRSLYAAFSVLPYGESAHLSDPKVEAQRQRLSSVVAADLLPSLEGVELGDFGKTVSYAQFLYPTNALVRQKSSAAPDNCTAQTPQSRFRGNGQRNFTPARLSNSVAQDPCIEEVVEYDPNLLSDPQWPCGRHKRVLIFASYVTTVIEYVKPSDLKKDMNETFKEKFPHIKLTLSKIRSLKREMRAVSEEFGLQPVTTAMAFVYFEKLVLQGRLNKQNRKLVAAACVLLAAKISSDLRKPEVKQLIDVSKYFHRFEAHHNMRSLNPLLCFSPLRAEQKLEERFRINRRELIPLEFPVLVALEMGLYLPESKVMPHYRRLVQQ</sequence>
<evidence type="ECO:0000313" key="2">
    <source>
        <dbReference type="Proteomes" id="UP000831701"/>
    </source>
</evidence>
<evidence type="ECO:0000313" key="1">
    <source>
        <dbReference type="EMBL" id="KAI3357476.1"/>
    </source>
</evidence>
<dbReference type="EMBL" id="CM041549">
    <property type="protein sequence ID" value="KAI3357476.1"/>
    <property type="molecule type" value="Genomic_DNA"/>
</dbReference>
<protein>
    <submittedName>
        <fullName evidence="1">Uncharacterized protein</fullName>
    </submittedName>
</protein>
<comment type="caution">
    <text evidence="1">The sequence shown here is derived from an EMBL/GenBank/DDBJ whole genome shotgun (WGS) entry which is preliminary data.</text>
</comment>
<reference evidence="1" key="1">
    <citation type="submission" date="2022-04" db="EMBL/GenBank/DDBJ databases">
        <title>Jade perch genome.</title>
        <authorList>
            <person name="Chao B."/>
        </authorList>
    </citation>
    <scope>NUCLEOTIDE SEQUENCE</scope>
    <source>
        <strain evidence="1">CB-2022</strain>
    </source>
</reference>
<keyword evidence="2" id="KW-1185">Reference proteome</keyword>
<feature type="non-terminal residue" evidence="1">
    <location>
        <position position="588"/>
    </location>
</feature>
<organism evidence="1 2">
    <name type="scientific">Scortum barcoo</name>
    <name type="common">barcoo grunter</name>
    <dbReference type="NCBI Taxonomy" id="214431"/>
    <lineage>
        <taxon>Eukaryota</taxon>
        <taxon>Metazoa</taxon>
        <taxon>Chordata</taxon>
        <taxon>Craniata</taxon>
        <taxon>Vertebrata</taxon>
        <taxon>Euteleostomi</taxon>
        <taxon>Actinopterygii</taxon>
        <taxon>Neopterygii</taxon>
        <taxon>Teleostei</taxon>
        <taxon>Neoteleostei</taxon>
        <taxon>Acanthomorphata</taxon>
        <taxon>Eupercaria</taxon>
        <taxon>Centrarchiformes</taxon>
        <taxon>Terapontoidei</taxon>
        <taxon>Terapontidae</taxon>
        <taxon>Scortum</taxon>
    </lineage>
</organism>
<dbReference type="Proteomes" id="UP000831701">
    <property type="component" value="Chromosome 19"/>
</dbReference>
<accession>A0ACB8VPD3</accession>
<name>A0ACB8VPD3_9TELE</name>
<gene>
    <name evidence="1" type="ORF">L3Q82_015890</name>
</gene>
<proteinExistence type="predicted"/>